<evidence type="ECO:0000256" key="6">
    <source>
        <dbReference type="SAM" id="Phobius"/>
    </source>
</evidence>
<reference evidence="8" key="1">
    <citation type="submission" date="2017-09" db="EMBL/GenBank/DDBJ databases">
        <title>Depth-based differentiation of microbial function through sediment-hosted aquifers and enrichment of novel symbionts in the deep terrestrial subsurface.</title>
        <authorList>
            <person name="Probst A.J."/>
            <person name="Ladd B."/>
            <person name="Jarett J.K."/>
            <person name="Geller-Mcgrath D.E."/>
            <person name="Sieber C.M.K."/>
            <person name="Emerson J.B."/>
            <person name="Anantharaman K."/>
            <person name="Thomas B.C."/>
            <person name="Malmstrom R."/>
            <person name="Stieglmeier M."/>
            <person name="Klingl A."/>
            <person name="Woyke T."/>
            <person name="Ryan C.M."/>
            <person name="Banfield J.F."/>
        </authorList>
    </citation>
    <scope>NUCLEOTIDE SEQUENCE [LARGE SCALE GENOMIC DNA]</scope>
</reference>
<proteinExistence type="predicted"/>
<sequence>MNQDRLHEEDRSSFDGNQENYSDFKRNNSAPNSFKDLNHKQIILGSMLVMIFVLIVVVMGVNAKSFFDVPIPNADKLTKQKDGVTAEDMFKTEADLIAAEKQKDTDEDGLSDYDELNLWKTSPYLIDSDSDGLTDQVEVELGSDPNCPEGKECAKTSFTENLSPKPQDVTGEEAPTAAEIRVLLVGAGLFTNEELAVVGDGELISIYNEILAQENAATTTTTTTTPEKTDPQSYTIEELKQVLRDSGVDEETISAVSDEELRGIFQDAWSAASGS</sequence>
<name>A0A2H0V563_9BACT</name>
<keyword evidence="6" id="KW-1133">Transmembrane helix</keyword>
<feature type="compositionally biased region" description="Basic and acidic residues" evidence="5">
    <location>
        <begin position="1"/>
        <end position="13"/>
    </location>
</feature>
<keyword evidence="4" id="KW-0106">Calcium</keyword>
<dbReference type="Pfam" id="PF18884">
    <property type="entry name" value="TSP3_bac"/>
    <property type="match status" value="2"/>
</dbReference>
<comment type="caution">
    <text evidence="7">The sequence shown here is derived from an EMBL/GenBank/DDBJ whole genome shotgun (WGS) entry which is preliminary data.</text>
</comment>
<evidence type="ECO:0000313" key="7">
    <source>
        <dbReference type="EMBL" id="PIR94236.1"/>
    </source>
</evidence>
<dbReference type="InterPro" id="IPR059100">
    <property type="entry name" value="TSP3_bac"/>
</dbReference>
<organism evidence="7 8">
    <name type="scientific">Candidatus Falkowbacteria bacterium CG10_big_fil_rev_8_21_14_0_10_39_11</name>
    <dbReference type="NCBI Taxonomy" id="1974565"/>
    <lineage>
        <taxon>Bacteria</taxon>
        <taxon>Candidatus Falkowiibacteriota</taxon>
    </lineage>
</organism>
<dbReference type="EMBL" id="PFAP01000011">
    <property type="protein sequence ID" value="PIR94236.1"/>
    <property type="molecule type" value="Genomic_DNA"/>
</dbReference>
<evidence type="ECO:0000256" key="5">
    <source>
        <dbReference type="SAM" id="MobiDB-lite"/>
    </source>
</evidence>
<evidence type="ECO:0000256" key="4">
    <source>
        <dbReference type="ARBA" id="ARBA00022837"/>
    </source>
</evidence>
<keyword evidence="3" id="KW-0732">Signal</keyword>
<keyword evidence="6" id="KW-0812">Transmembrane</keyword>
<gene>
    <name evidence="7" type="ORF">COT97_01965</name>
</gene>
<evidence type="ECO:0000256" key="3">
    <source>
        <dbReference type="ARBA" id="ARBA00022729"/>
    </source>
</evidence>
<evidence type="ECO:0000256" key="1">
    <source>
        <dbReference type="ARBA" id="ARBA00004613"/>
    </source>
</evidence>
<evidence type="ECO:0000313" key="8">
    <source>
        <dbReference type="Proteomes" id="UP000229901"/>
    </source>
</evidence>
<comment type="subcellular location">
    <subcellularLocation>
        <location evidence="1">Secreted</location>
    </subcellularLocation>
</comment>
<keyword evidence="2" id="KW-0964">Secreted</keyword>
<accession>A0A2H0V563</accession>
<keyword evidence="6" id="KW-0472">Membrane</keyword>
<feature type="transmembrane region" description="Helical" evidence="6">
    <location>
        <begin position="42"/>
        <end position="61"/>
    </location>
</feature>
<dbReference type="AlphaFoldDB" id="A0A2H0V563"/>
<dbReference type="Proteomes" id="UP000229901">
    <property type="component" value="Unassembled WGS sequence"/>
</dbReference>
<feature type="region of interest" description="Disordered" evidence="5">
    <location>
        <begin position="1"/>
        <end position="30"/>
    </location>
</feature>
<evidence type="ECO:0000256" key="2">
    <source>
        <dbReference type="ARBA" id="ARBA00022525"/>
    </source>
</evidence>
<feature type="compositionally biased region" description="Polar residues" evidence="5">
    <location>
        <begin position="14"/>
        <end position="30"/>
    </location>
</feature>
<protein>
    <submittedName>
        <fullName evidence="7">Uncharacterized protein</fullName>
    </submittedName>
</protein>